<evidence type="ECO:0000256" key="1">
    <source>
        <dbReference type="SAM" id="MobiDB-lite"/>
    </source>
</evidence>
<dbReference type="PANTHER" id="PTHR30203">
    <property type="entry name" value="OUTER MEMBRANE CATION EFFLUX PROTEIN"/>
    <property type="match status" value="1"/>
</dbReference>
<dbReference type="PANTHER" id="PTHR30203:SF33">
    <property type="entry name" value="BLR4455 PROTEIN"/>
    <property type="match status" value="1"/>
</dbReference>
<sequence>MMKAVRFFLLWGWMPIVLSSCTRDYRRAADAEVGIVLGDMPGFGIEANETSRLRPPSLRDFPQVPVDDPAARSVSEAVLGEDMHPDGNVSLSLESEEWRNWLPLDEEGRLNLDLPGAVRLALKHSPEFQREKEDLYLSALDVTYERRRLSPKPFARSDTNLERSGNGDDFDGVTTGEAGFRGIAGGVSWASSLASKLTLDISRGSTSFGGSLANLTLMQPLLRGAGRQVVRENLTLAERNLLVDARRMEQFRQGFFLEVVVGSNPALGPSRGVGSLASPRLVAGVPSGRTGASGVSGFFGLLQSLQSIRNQEANVAKLRESLAQFEAAFDAGRIGNRLQVDQARQALYSAQSSLLAAKASFETRLDGFKITLGLPPDLPIRVDSSYVEKFRLVDPSLALIQEAVADLLSRTRSPDAAPDLASLGQCADEGLALFPSIARSLIGFARDRAELDERLSDRKEWFRRLRERPDLKEAGMGTEAFREKDLDKITESLEQVAVRLVPQLAAARVRLEALRGQLGDLALPAARLRLAAELAGFSGLMLELSLARASARLESIVMEDVQVEAEEALEVARERRLDWMNARARLVDVWRNAALARDDLRSDIDLVLSGDLGSSSRGAGHFKGDEGRLKLGIEFDSSLDKVAERNRYREALINYQRARRAYLSYQDGAYRSLRNTARIARLSQLNFELARAAVRGAIAQVDLARLRLQQPPQP</sequence>
<gene>
    <name evidence="2" type="ORF">METZ01_LOCUS153433</name>
</gene>
<name>A0A382AGS6_9ZZZZ</name>
<organism evidence="2">
    <name type="scientific">marine metagenome</name>
    <dbReference type="NCBI Taxonomy" id="408172"/>
    <lineage>
        <taxon>unclassified sequences</taxon>
        <taxon>metagenomes</taxon>
        <taxon>ecological metagenomes</taxon>
    </lineage>
</organism>
<feature type="region of interest" description="Disordered" evidence="1">
    <location>
        <begin position="153"/>
        <end position="172"/>
    </location>
</feature>
<evidence type="ECO:0008006" key="3">
    <source>
        <dbReference type="Google" id="ProtNLM"/>
    </source>
</evidence>
<accession>A0A382AGS6</accession>
<dbReference type="PROSITE" id="PS51257">
    <property type="entry name" value="PROKAR_LIPOPROTEIN"/>
    <property type="match status" value="1"/>
</dbReference>
<protein>
    <recommendedName>
        <fullName evidence="3">TolC family protein</fullName>
    </recommendedName>
</protein>
<dbReference type="Gene3D" id="1.20.1600.10">
    <property type="entry name" value="Outer membrane efflux proteins (OEP)"/>
    <property type="match status" value="3"/>
</dbReference>
<reference evidence="2" key="1">
    <citation type="submission" date="2018-05" db="EMBL/GenBank/DDBJ databases">
        <authorList>
            <person name="Lanie J.A."/>
            <person name="Ng W.-L."/>
            <person name="Kazmierczak K.M."/>
            <person name="Andrzejewski T.M."/>
            <person name="Davidsen T.M."/>
            <person name="Wayne K.J."/>
            <person name="Tettelin H."/>
            <person name="Glass J.I."/>
            <person name="Rusch D."/>
            <person name="Podicherti R."/>
            <person name="Tsui H.-C.T."/>
            <person name="Winkler M.E."/>
        </authorList>
    </citation>
    <scope>NUCLEOTIDE SEQUENCE</scope>
</reference>
<dbReference type="AlphaFoldDB" id="A0A382AGS6"/>
<proteinExistence type="predicted"/>
<evidence type="ECO:0000313" key="2">
    <source>
        <dbReference type="EMBL" id="SVB00579.1"/>
    </source>
</evidence>
<dbReference type="InterPro" id="IPR010131">
    <property type="entry name" value="MdtP/NodT-like"/>
</dbReference>
<dbReference type="GO" id="GO:0015562">
    <property type="term" value="F:efflux transmembrane transporter activity"/>
    <property type="evidence" value="ECO:0007669"/>
    <property type="project" value="InterPro"/>
</dbReference>
<feature type="non-terminal residue" evidence="2">
    <location>
        <position position="714"/>
    </location>
</feature>
<dbReference type="EMBL" id="UINC01025286">
    <property type="protein sequence ID" value="SVB00579.1"/>
    <property type="molecule type" value="Genomic_DNA"/>
</dbReference>
<dbReference type="SUPFAM" id="SSF56954">
    <property type="entry name" value="Outer membrane efflux proteins (OEP)"/>
    <property type="match status" value="2"/>
</dbReference>